<dbReference type="PANTHER" id="PTHR10621">
    <property type="entry name" value="UV EXCISION REPAIR PROTEIN RAD23"/>
    <property type="match status" value="1"/>
</dbReference>
<dbReference type="FunCoup" id="A0A2R5GGA8">
    <property type="interactions" value="350"/>
</dbReference>
<dbReference type="GO" id="GO:0043161">
    <property type="term" value="P:proteasome-mediated ubiquitin-dependent protein catabolic process"/>
    <property type="evidence" value="ECO:0007669"/>
    <property type="project" value="InterPro"/>
</dbReference>
<dbReference type="InterPro" id="IPR029071">
    <property type="entry name" value="Ubiquitin-like_domsf"/>
</dbReference>
<dbReference type="CDD" id="cd14281">
    <property type="entry name" value="UBA2_Rad23_like"/>
    <property type="match status" value="1"/>
</dbReference>
<dbReference type="GO" id="GO:0006289">
    <property type="term" value="P:nucleotide-excision repair"/>
    <property type="evidence" value="ECO:0007669"/>
    <property type="project" value="InterPro"/>
</dbReference>
<dbReference type="SMART" id="SM00165">
    <property type="entry name" value="UBA"/>
    <property type="match status" value="2"/>
</dbReference>
<dbReference type="InterPro" id="IPR015940">
    <property type="entry name" value="UBA"/>
</dbReference>
<reference evidence="9 10" key="1">
    <citation type="submission" date="2017-12" db="EMBL/GenBank/DDBJ databases">
        <title>Sequencing, de novo assembly and annotation of complete genome of a new Thraustochytrid species, strain FCC1311.</title>
        <authorList>
            <person name="Sedici K."/>
            <person name="Godart F."/>
            <person name="Aiese Cigliano R."/>
            <person name="Sanseverino W."/>
            <person name="Barakat M."/>
            <person name="Ortet P."/>
            <person name="Marechal E."/>
            <person name="Cagnac O."/>
            <person name="Amato A."/>
        </authorList>
    </citation>
    <scope>NUCLEOTIDE SEQUENCE [LARGE SCALE GENOMIC DNA]</scope>
</reference>
<dbReference type="InterPro" id="IPR015360">
    <property type="entry name" value="XPC-bd"/>
</dbReference>
<dbReference type="SUPFAM" id="SSF54236">
    <property type="entry name" value="Ubiquitin-like"/>
    <property type="match status" value="1"/>
</dbReference>
<dbReference type="OrthoDB" id="205986at2759"/>
<dbReference type="NCBIfam" id="TIGR00601">
    <property type="entry name" value="rad23"/>
    <property type="match status" value="1"/>
</dbReference>
<keyword evidence="3" id="KW-0227">DNA damage</keyword>
<feature type="domain" description="Ubiquitin-like" evidence="8">
    <location>
        <begin position="1"/>
        <end position="76"/>
    </location>
</feature>
<evidence type="ECO:0000313" key="9">
    <source>
        <dbReference type="EMBL" id="GBG29942.1"/>
    </source>
</evidence>
<dbReference type="EMBL" id="BEYU01000068">
    <property type="protein sequence ID" value="GBG29942.1"/>
    <property type="molecule type" value="Genomic_DNA"/>
</dbReference>
<dbReference type="GO" id="GO:0043130">
    <property type="term" value="F:ubiquitin binding"/>
    <property type="evidence" value="ECO:0007669"/>
    <property type="project" value="TreeGrafter"/>
</dbReference>
<feature type="compositionally biased region" description="Gly residues" evidence="6">
    <location>
        <begin position="355"/>
        <end position="373"/>
    </location>
</feature>
<dbReference type="GO" id="GO:0031593">
    <property type="term" value="F:polyubiquitin modification-dependent protein binding"/>
    <property type="evidence" value="ECO:0007669"/>
    <property type="project" value="TreeGrafter"/>
</dbReference>
<evidence type="ECO:0000256" key="2">
    <source>
        <dbReference type="ARBA" id="ARBA00022737"/>
    </source>
</evidence>
<comment type="caution">
    <text evidence="9">The sequence shown here is derived from an EMBL/GenBank/DDBJ whole genome shotgun (WGS) entry which is preliminary data.</text>
</comment>
<feature type="compositionally biased region" description="Low complexity" evidence="6">
    <location>
        <begin position="121"/>
        <end position="178"/>
    </location>
</feature>
<comment type="subcellular location">
    <subcellularLocation>
        <location evidence="1">Nucleus</location>
    </subcellularLocation>
</comment>
<feature type="compositionally biased region" description="Low complexity" evidence="6">
    <location>
        <begin position="81"/>
        <end position="113"/>
    </location>
</feature>
<evidence type="ECO:0000256" key="1">
    <source>
        <dbReference type="ARBA" id="ARBA00004123"/>
    </source>
</evidence>
<evidence type="ECO:0000256" key="4">
    <source>
        <dbReference type="ARBA" id="ARBA00023204"/>
    </source>
</evidence>
<feature type="region of interest" description="Disordered" evidence="6">
    <location>
        <begin position="242"/>
        <end position="285"/>
    </location>
</feature>
<keyword evidence="5" id="KW-0539">Nucleus</keyword>
<dbReference type="Proteomes" id="UP000241890">
    <property type="component" value="Unassembled WGS sequence"/>
</dbReference>
<evidence type="ECO:0000256" key="3">
    <source>
        <dbReference type="ARBA" id="ARBA00022763"/>
    </source>
</evidence>
<sequence length="506" mass="50831">MKLTVKTLGGVKFPVEVEESQTIKQVKEKIKEIKSWEVPAQKLIHKGKILVDDKTVGECSISDGEFLVCVVAKAKAKPAESKPSTSSETAPAASAPASSDSGATAAAPAAAPSTPSPAPAPSSTGATPAPAASTPQPAQTPASTSAPSAAAAASSSQTTTTQASDAPSSSAGASGSAGVDDAAFAQGVQQLKDMGFPEDQVRAALTAAYGNTERATDFLLNGIPEGVGMEEDEVPASVLAESQAAAAGSGGAAGGSGNDSSSNTTSGNNSSSNTGTGGGPLAALRQHPDFNNLRRLVQNNPAALGTVLQQLGSTDPDLLEAINANRAEFVSIMNEPIDEDASSQQQQQQQQQAAAGGGSGGAPAGGFPGGMPAGGPDVQQLMGLLQLMQQMPEEQRAQLATQMGVPPEQLQAITQMPPQAMAQLMQGMMGGGGGGGGIPPGANVVRLTQEEMAAVDRLAELGFPKQACVEAYLACDKDEQLAANYLFTNPPEPMEEDNDNGGAGGN</sequence>
<dbReference type="PROSITE" id="PS50053">
    <property type="entry name" value="UBIQUITIN_2"/>
    <property type="match status" value="1"/>
</dbReference>
<feature type="region of interest" description="Disordered" evidence="6">
    <location>
        <begin position="338"/>
        <end position="378"/>
    </location>
</feature>
<dbReference type="GO" id="GO:0003684">
    <property type="term" value="F:damaged DNA binding"/>
    <property type="evidence" value="ECO:0007669"/>
    <property type="project" value="InterPro"/>
</dbReference>
<dbReference type="SUPFAM" id="SSF46934">
    <property type="entry name" value="UBA-like"/>
    <property type="match status" value="2"/>
</dbReference>
<dbReference type="Pfam" id="PF00240">
    <property type="entry name" value="ubiquitin"/>
    <property type="match status" value="1"/>
</dbReference>
<evidence type="ECO:0000259" key="8">
    <source>
        <dbReference type="PROSITE" id="PS50053"/>
    </source>
</evidence>
<dbReference type="Gene3D" id="3.10.20.90">
    <property type="entry name" value="Phosphatidylinositol 3-kinase Catalytic Subunit, Chain A, domain 1"/>
    <property type="match status" value="1"/>
</dbReference>
<dbReference type="GO" id="GO:0070628">
    <property type="term" value="F:proteasome binding"/>
    <property type="evidence" value="ECO:0007669"/>
    <property type="project" value="TreeGrafter"/>
</dbReference>
<dbReference type="SMART" id="SM00727">
    <property type="entry name" value="STI1"/>
    <property type="match status" value="1"/>
</dbReference>
<dbReference type="InterPro" id="IPR006636">
    <property type="entry name" value="STI1_HS-bd"/>
</dbReference>
<keyword evidence="4" id="KW-0234">DNA repair</keyword>
<dbReference type="Pfam" id="PF00627">
    <property type="entry name" value="UBA"/>
    <property type="match status" value="2"/>
</dbReference>
<dbReference type="InterPro" id="IPR036353">
    <property type="entry name" value="XPC-bd_sf"/>
</dbReference>
<evidence type="ECO:0000256" key="5">
    <source>
        <dbReference type="ARBA" id="ARBA00023242"/>
    </source>
</evidence>
<dbReference type="InterPro" id="IPR000626">
    <property type="entry name" value="Ubiquitin-like_dom"/>
</dbReference>
<dbReference type="SMART" id="SM00213">
    <property type="entry name" value="UBQ"/>
    <property type="match status" value="1"/>
</dbReference>
<keyword evidence="10" id="KW-1185">Reference proteome</keyword>
<dbReference type="Pfam" id="PF09280">
    <property type="entry name" value="XPC-binding"/>
    <property type="match status" value="1"/>
</dbReference>
<feature type="domain" description="UBA" evidence="7">
    <location>
        <begin position="178"/>
        <end position="222"/>
    </location>
</feature>
<dbReference type="InterPro" id="IPR009060">
    <property type="entry name" value="UBA-like_sf"/>
</dbReference>
<dbReference type="AlphaFoldDB" id="A0A2R5GGA8"/>
<keyword evidence="2" id="KW-0677">Repeat</keyword>
<protein>
    <submittedName>
        <fullName evidence="9">UV excision repair protein RAD23-like</fullName>
    </submittedName>
</protein>
<feature type="compositionally biased region" description="Gly residues" evidence="6">
    <location>
        <begin position="248"/>
        <end position="257"/>
    </location>
</feature>
<dbReference type="GO" id="GO:0005654">
    <property type="term" value="C:nucleoplasm"/>
    <property type="evidence" value="ECO:0007669"/>
    <property type="project" value="TreeGrafter"/>
</dbReference>
<feature type="compositionally biased region" description="Low complexity" evidence="6">
    <location>
        <begin position="342"/>
        <end position="354"/>
    </location>
</feature>
<evidence type="ECO:0000256" key="6">
    <source>
        <dbReference type="SAM" id="MobiDB-lite"/>
    </source>
</evidence>
<dbReference type="GO" id="GO:0005829">
    <property type="term" value="C:cytosol"/>
    <property type="evidence" value="ECO:0007669"/>
    <property type="project" value="TreeGrafter"/>
</dbReference>
<gene>
    <name evidence="9" type="ORF">FCC1311_061622</name>
</gene>
<feature type="compositionally biased region" description="Low complexity" evidence="6">
    <location>
        <begin position="258"/>
        <end position="274"/>
    </location>
</feature>
<dbReference type="PANTHER" id="PTHR10621:SF0">
    <property type="entry name" value="UV EXCISION REPAIR PROTEIN RAD23"/>
    <property type="match status" value="1"/>
</dbReference>
<proteinExistence type="predicted"/>
<evidence type="ECO:0000313" key="10">
    <source>
        <dbReference type="Proteomes" id="UP000241890"/>
    </source>
</evidence>
<dbReference type="Gene3D" id="1.10.8.10">
    <property type="entry name" value="DNA helicase RuvA subunit, C-terminal domain"/>
    <property type="match status" value="2"/>
</dbReference>
<name>A0A2R5GGA8_9STRA</name>
<dbReference type="FunFam" id="1.10.8.10:FF:000003">
    <property type="entry name" value="UV excision repair protein RAD23 homolog"/>
    <property type="match status" value="1"/>
</dbReference>
<dbReference type="SUPFAM" id="SSF101238">
    <property type="entry name" value="XPC-binding domain"/>
    <property type="match status" value="1"/>
</dbReference>
<dbReference type="InterPro" id="IPR004806">
    <property type="entry name" value="Rad23"/>
</dbReference>
<feature type="region of interest" description="Disordered" evidence="6">
    <location>
        <begin position="77"/>
        <end position="178"/>
    </location>
</feature>
<dbReference type="InParanoid" id="A0A2R5GGA8"/>
<dbReference type="FunFam" id="1.10.8.10:FF:000002">
    <property type="entry name" value="UV excision repair protein RAD23 homolog"/>
    <property type="match status" value="1"/>
</dbReference>
<dbReference type="PROSITE" id="PS50030">
    <property type="entry name" value="UBA"/>
    <property type="match status" value="2"/>
</dbReference>
<evidence type="ECO:0000259" key="7">
    <source>
        <dbReference type="PROSITE" id="PS50030"/>
    </source>
</evidence>
<organism evidence="9 10">
    <name type="scientific">Hondaea fermentalgiana</name>
    <dbReference type="NCBI Taxonomy" id="2315210"/>
    <lineage>
        <taxon>Eukaryota</taxon>
        <taxon>Sar</taxon>
        <taxon>Stramenopiles</taxon>
        <taxon>Bigyra</taxon>
        <taxon>Labyrinthulomycetes</taxon>
        <taxon>Thraustochytrida</taxon>
        <taxon>Thraustochytriidae</taxon>
        <taxon>Hondaea</taxon>
    </lineage>
</organism>
<dbReference type="Gene3D" id="1.10.10.540">
    <property type="entry name" value="XPC-binding domain"/>
    <property type="match status" value="1"/>
</dbReference>
<feature type="domain" description="UBA" evidence="7">
    <location>
        <begin position="448"/>
        <end position="489"/>
    </location>
</feature>
<accession>A0A2R5GGA8</accession>
<dbReference type="CDD" id="cd01805">
    <property type="entry name" value="Ubl_Rad23"/>
    <property type="match status" value="1"/>
</dbReference>